<dbReference type="InterPro" id="IPR050422">
    <property type="entry name" value="X-Pro_aminopeptidase_P"/>
</dbReference>
<dbReference type="InterPro" id="IPR033740">
    <property type="entry name" value="Pept_M24B"/>
</dbReference>
<organism evidence="10">
    <name type="scientific">Chlorella variabilis</name>
    <name type="common">Green alga</name>
    <dbReference type="NCBI Taxonomy" id="554065"/>
    <lineage>
        <taxon>Eukaryota</taxon>
        <taxon>Viridiplantae</taxon>
        <taxon>Chlorophyta</taxon>
        <taxon>core chlorophytes</taxon>
        <taxon>Trebouxiophyceae</taxon>
        <taxon>Chlorellales</taxon>
        <taxon>Chlorellaceae</taxon>
        <taxon>Chlorella clade</taxon>
        <taxon>Chlorella</taxon>
    </lineage>
</organism>
<dbReference type="PANTHER" id="PTHR43763:SF6">
    <property type="entry name" value="XAA-PRO AMINOPEPTIDASE 1"/>
    <property type="match status" value="1"/>
</dbReference>
<dbReference type="Pfam" id="PF16188">
    <property type="entry name" value="Peptidase_M24_C"/>
    <property type="match status" value="1"/>
</dbReference>
<dbReference type="GO" id="GO:0046872">
    <property type="term" value="F:metal ion binding"/>
    <property type="evidence" value="ECO:0007669"/>
    <property type="project" value="UniProtKB-KW"/>
</dbReference>
<evidence type="ECO:0000259" key="8">
    <source>
        <dbReference type="Pfam" id="PF16188"/>
    </source>
</evidence>
<dbReference type="Gene3D" id="3.90.230.10">
    <property type="entry name" value="Creatinase/methionine aminopeptidase superfamily"/>
    <property type="match status" value="1"/>
</dbReference>
<gene>
    <name evidence="9" type="ORF">CHLNCDRAFT_23797</name>
</gene>
<dbReference type="Pfam" id="PF00557">
    <property type="entry name" value="Peptidase_M24"/>
    <property type="match status" value="1"/>
</dbReference>
<dbReference type="GeneID" id="17354634"/>
<name>E1ZG73_CHLVA</name>
<dbReference type="OMA" id="EPGMILS"/>
<dbReference type="FunFam" id="3.40.350.10:FF:000003">
    <property type="entry name" value="Xaa-pro aminopeptidase P"/>
    <property type="match status" value="1"/>
</dbReference>
<dbReference type="InterPro" id="IPR000587">
    <property type="entry name" value="Creatinase_N"/>
</dbReference>
<evidence type="ECO:0000313" key="10">
    <source>
        <dbReference type="Proteomes" id="UP000008141"/>
    </source>
</evidence>
<evidence type="ECO:0000256" key="5">
    <source>
        <dbReference type="ARBA" id="ARBA00023211"/>
    </source>
</evidence>
<evidence type="ECO:0000259" key="6">
    <source>
        <dbReference type="Pfam" id="PF00557"/>
    </source>
</evidence>
<keyword evidence="3" id="KW-0479">Metal-binding</keyword>
<dbReference type="InterPro" id="IPR000994">
    <property type="entry name" value="Pept_M24"/>
</dbReference>
<comment type="cofactor">
    <cofactor evidence="1">
        <name>Mn(2+)</name>
        <dbReference type="ChEBI" id="CHEBI:29035"/>
    </cofactor>
</comment>
<dbReference type="OrthoDB" id="9995434at2759"/>
<accession>E1ZG73</accession>
<dbReference type="PANTHER" id="PTHR43763">
    <property type="entry name" value="XAA-PRO AMINOPEPTIDASE 1"/>
    <property type="match status" value="1"/>
</dbReference>
<dbReference type="InParanoid" id="E1ZG73"/>
<evidence type="ECO:0000256" key="4">
    <source>
        <dbReference type="ARBA" id="ARBA00022801"/>
    </source>
</evidence>
<dbReference type="Proteomes" id="UP000008141">
    <property type="component" value="Unassembled WGS sequence"/>
</dbReference>
<keyword evidence="5" id="KW-0464">Manganese</keyword>
<dbReference type="SUPFAM" id="SSF55920">
    <property type="entry name" value="Creatinase/aminopeptidase"/>
    <property type="match status" value="1"/>
</dbReference>
<evidence type="ECO:0000313" key="9">
    <source>
        <dbReference type="EMBL" id="EFN55242.1"/>
    </source>
</evidence>
<dbReference type="InterPro" id="IPR029149">
    <property type="entry name" value="Creatin/AminoP/Spt16_N"/>
</dbReference>
<dbReference type="AlphaFoldDB" id="E1ZG73"/>
<evidence type="ECO:0000256" key="2">
    <source>
        <dbReference type="ARBA" id="ARBA00008766"/>
    </source>
</evidence>
<dbReference type="KEGG" id="cvr:CHLNCDRAFT_23797"/>
<dbReference type="STRING" id="554065.E1ZG73"/>
<evidence type="ECO:0000256" key="1">
    <source>
        <dbReference type="ARBA" id="ARBA00001936"/>
    </source>
</evidence>
<evidence type="ECO:0008006" key="11">
    <source>
        <dbReference type="Google" id="ProtNLM"/>
    </source>
</evidence>
<dbReference type="FunFam" id="3.90.230.10:FF:000007">
    <property type="entry name" value="Xaa-Pro aminopeptidase P"/>
    <property type="match status" value="1"/>
</dbReference>
<dbReference type="eggNOG" id="KOG2413">
    <property type="taxonomic scope" value="Eukaryota"/>
</dbReference>
<dbReference type="Gene3D" id="3.40.350.10">
    <property type="entry name" value="Creatinase/prolidase N-terminal domain"/>
    <property type="match status" value="2"/>
</dbReference>
<feature type="domain" description="Creatinase N-terminal" evidence="7">
    <location>
        <begin position="26"/>
        <end position="157"/>
    </location>
</feature>
<protein>
    <recommendedName>
        <fullName evidence="11">Xaa-Pro aminopeptidase P</fullName>
    </recommendedName>
</protein>
<evidence type="ECO:0000259" key="7">
    <source>
        <dbReference type="Pfam" id="PF01321"/>
    </source>
</evidence>
<dbReference type="RefSeq" id="XP_005847344.1">
    <property type="nucleotide sequence ID" value="XM_005847282.1"/>
</dbReference>
<dbReference type="Pfam" id="PF01321">
    <property type="entry name" value="Creatinase_N"/>
    <property type="match status" value="1"/>
</dbReference>
<feature type="domain" description="Peptidase M24 C-terminal" evidence="8">
    <location>
        <begin position="596"/>
        <end position="658"/>
    </location>
</feature>
<proteinExistence type="inferred from homology"/>
<keyword evidence="4" id="KW-0378">Hydrolase</keyword>
<dbReference type="EMBL" id="GL433845">
    <property type="protein sequence ID" value="EFN55242.1"/>
    <property type="molecule type" value="Genomic_DNA"/>
</dbReference>
<keyword evidence="10" id="KW-1185">Reference proteome</keyword>
<feature type="domain" description="Peptidase M24" evidence="6">
    <location>
        <begin position="359"/>
        <end position="585"/>
    </location>
</feature>
<dbReference type="Pfam" id="PF16189">
    <property type="entry name" value="Creatinase_N_2"/>
    <property type="match status" value="1"/>
</dbReference>
<comment type="similarity">
    <text evidence="2">Belongs to the peptidase M24B family.</text>
</comment>
<reference evidence="9 10" key="1">
    <citation type="journal article" date="2010" name="Plant Cell">
        <title>The Chlorella variabilis NC64A genome reveals adaptation to photosymbiosis, coevolution with viruses, and cryptic sex.</title>
        <authorList>
            <person name="Blanc G."/>
            <person name="Duncan G."/>
            <person name="Agarkova I."/>
            <person name="Borodovsky M."/>
            <person name="Gurnon J."/>
            <person name="Kuo A."/>
            <person name="Lindquist E."/>
            <person name="Lucas S."/>
            <person name="Pangilinan J."/>
            <person name="Polle J."/>
            <person name="Salamov A."/>
            <person name="Terry A."/>
            <person name="Yamada T."/>
            <person name="Dunigan D.D."/>
            <person name="Grigoriev I.V."/>
            <person name="Claverie J.M."/>
            <person name="Van Etten J.L."/>
        </authorList>
    </citation>
    <scope>NUCLEOTIDE SEQUENCE [LARGE SCALE GENOMIC DNA]</scope>
    <source>
        <strain evidence="9 10">NC64A</strain>
    </source>
</reference>
<dbReference type="InterPro" id="IPR036005">
    <property type="entry name" value="Creatinase/aminopeptidase-like"/>
</dbReference>
<dbReference type="MEROPS" id="M24.009"/>
<dbReference type="SUPFAM" id="SSF53092">
    <property type="entry name" value="Creatinase/prolidase N-terminal domain"/>
    <property type="match status" value="2"/>
</dbReference>
<sequence>MASSAAAPQAAAPPAAAPATDPKLVRIRAAMARADGGRGIQAFIVPSEDPHMASCVGECDARREFISGFDGSAGTAVVCLDTAALWTDGRYFLQAEAQLGPDWTLMRHGTPNCPEVHEWLAEHLPEGSRVGIDPAVHTVDAAEKLKAKLRAAGKQLVALGSNPVDEAWEGRPAPPEAPLRVHPLEWAGQSVAQKLDGLRRQLAEAGAGALLVTMLDEVAWLFNLRGGDVAYNPVFLSYGVVTADGATLYVDPRKVTPEVAAHLGEAGVVVKEYGALMGDVRGMAAAGTKIWLDPSRVRAAAGIAEMCPGGCSVLTIHTRIRPTPLPSAHTPHPRLAAGCHPPPAVTLAKSVKNDAELAGLREAHLRDGVALTQFLCWVEKEVAGGRVLTEVEIDEELTARRAAQPGFVEPSFPTIAGAGPNGAVIHYRAQPGTCRAVDASTLLLLDSGAQFDCGTTDITRTMHFGSPTPHQKACFTAVLQGHVALDSAVWPEGTPGCAIDVLARTPLWALGLNYRQACCRAAAAWHGTGHGVGAALNVHEGPQSISSRFWNTQPLLERMVCSNEPGYYEDGAFGIRIENLFVVVEAATPFRFAGQPYYTCERLTVCPLQKKMIAVEQLSQKEVAWVDAYHRQVWEALAPRLEGQAEELEWLRQATSPL</sequence>
<evidence type="ECO:0000256" key="3">
    <source>
        <dbReference type="ARBA" id="ARBA00022723"/>
    </source>
</evidence>
<dbReference type="InterPro" id="IPR032416">
    <property type="entry name" value="Peptidase_M24_C"/>
</dbReference>
<dbReference type="GO" id="GO:0070006">
    <property type="term" value="F:metalloaminopeptidase activity"/>
    <property type="evidence" value="ECO:0007669"/>
    <property type="project" value="InterPro"/>
</dbReference>
<dbReference type="CDD" id="cd01085">
    <property type="entry name" value="APP"/>
    <property type="match status" value="1"/>
</dbReference>
<dbReference type="FunCoup" id="E1ZG73">
    <property type="interactions" value="1971"/>
</dbReference>
<dbReference type="GO" id="GO:0005737">
    <property type="term" value="C:cytoplasm"/>
    <property type="evidence" value="ECO:0007669"/>
    <property type="project" value="UniProtKB-ARBA"/>
</dbReference>